<organism evidence="3 4">
    <name type="scientific">Desulfomarina profundi</name>
    <dbReference type="NCBI Taxonomy" id="2772557"/>
    <lineage>
        <taxon>Bacteria</taxon>
        <taxon>Pseudomonadati</taxon>
        <taxon>Thermodesulfobacteriota</taxon>
        <taxon>Desulfobulbia</taxon>
        <taxon>Desulfobulbales</taxon>
        <taxon>Desulfobulbaceae</taxon>
        <taxon>Desulfomarina</taxon>
    </lineage>
</organism>
<evidence type="ECO:0000256" key="1">
    <source>
        <dbReference type="SAM" id="SignalP"/>
    </source>
</evidence>
<evidence type="ECO:0000259" key="2">
    <source>
        <dbReference type="Pfam" id="PF04773"/>
    </source>
</evidence>
<evidence type="ECO:0000313" key="4">
    <source>
        <dbReference type="Proteomes" id="UP000826725"/>
    </source>
</evidence>
<keyword evidence="1" id="KW-0732">Signal</keyword>
<dbReference type="KEGG" id="dbk:DGMP_22520"/>
<feature type="domain" description="FecR protein" evidence="2">
    <location>
        <begin position="62"/>
        <end position="146"/>
    </location>
</feature>
<accession>A0A8D5FNN4</accession>
<dbReference type="RefSeq" id="WP_228853996.1">
    <property type="nucleotide sequence ID" value="NZ_AP024086.1"/>
</dbReference>
<evidence type="ECO:0000313" key="3">
    <source>
        <dbReference type="EMBL" id="BCL61559.1"/>
    </source>
</evidence>
<gene>
    <name evidence="3" type="ORF">DGMP_22520</name>
</gene>
<dbReference type="Proteomes" id="UP000826725">
    <property type="component" value="Chromosome"/>
</dbReference>
<keyword evidence="4" id="KW-1185">Reference proteome</keyword>
<dbReference type="InterPro" id="IPR006860">
    <property type="entry name" value="FecR"/>
</dbReference>
<feature type="signal peptide" evidence="1">
    <location>
        <begin position="1"/>
        <end position="20"/>
    </location>
</feature>
<dbReference type="AlphaFoldDB" id="A0A8D5FNN4"/>
<dbReference type="PANTHER" id="PTHR38731">
    <property type="entry name" value="LIPL45-RELATED LIPOPROTEIN-RELATED"/>
    <property type="match status" value="1"/>
</dbReference>
<feature type="chain" id="PRO_5034548618" description="FecR protein domain-containing protein" evidence="1">
    <location>
        <begin position="21"/>
        <end position="151"/>
    </location>
</feature>
<protein>
    <recommendedName>
        <fullName evidence="2">FecR protein domain-containing protein</fullName>
    </recommendedName>
</protein>
<name>A0A8D5FNN4_9BACT</name>
<proteinExistence type="predicted"/>
<dbReference type="EMBL" id="AP024086">
    <property type="protein sequence ID" value="BCL61559.1"/>
    <property type="molecule type" value="Genomic_DNA"/>
</dbReference>
<sequence length="151" mass="16612">MKLFFSLVSFFLFLFLSVQTCPARIDPPVGIVKTVTGKAYVTDKTRTFTVQLVPNMKISKGDLIKTEADSSVGLIFEDDTVMSLGPYSEITIEDFLFDPVNSKLAFVARMIHGTFSFISGQIAKLAPKKVKLETPDATLGIRGTKLLITVN</sequence>
<dbReference type="PANTHER" id="PTHR38731:SF1">
    <property type="entry name" value="FECR PROTEIN DOMAIN-CONTAINING PROTEIN"/>
    <property type="match status" value="1"/>
</dbReference>
<dbReference type="Pfam" id="PF04773">
    <property type="entry name" value="FecR"/>
    <property type="match status" value="1"/>
</dbReference>
<reference evidence="3" key="1">
    <citation type="submission" date="2020-09" db="EMBL/GenBank/DDBJ databases">
        <title>Desulfogranum mesoprofundum gen. nov., sp. nov., a novel mesophilic, sulfate-reducing chemolithoautotroph isolated from a deep-sea hydrothermal vent chimney in the Suiyo Seamount.</title>
        <authorList>
            <person name="Hashimoto Y."/>
            <person name="Nakagawa S."/>
        </authorList>
    </citation>
    <scope>NUCLEOTIDE SEQUENCE</scope>
    <source>
        <strain evidence="3">KT2</strain>
    </source>
</reference>